<dbReference type="InterPro" id="IPR039445">
    <property type="entry name" value="DauR-like_HTH"/>
</dbReference>
<accession>A0A3F3IPY0</accession>
<evidence type="ECO:0000259" key="2">
    <source>
        <dbReference type="Pfam" id="PF13309"/>
    </source>
</evidence>
<name>A0A3F3IPY0_SALER</name>
<evidence type="ECO:0000313" key="3">
    <source>
        <dbReference type="EMBL" id="OEH99074.1"/>
    </source>
</evidence>
<feature type="domain" description="Transcriptional regulator DauR-like HTH" evidence="2">
    <location>
        <begin position="154"/>
        <end position="211"/>
    </location>
</feature>
<dbReference type="Proteomes" id="UP000852880">
    <property type="component" value="Unassembled WGS sequence"/>
</dbReference>
<evidence type="ECO:0000259" key="1">
    <source>
        <dbReference type="Pfam" id="PF08348"/>
    </source>
</evidence>
<dbReference type="InterPro" id="IPR039446">
    <property type="entry name" value="DauR-like"/>
</dbReference>
<keyword evidence="3" id="KW-0238">DNA-binding</keyword>
<dbReference type="Pfam" id="PF08348">
    <property type="entry name" value="PAS_6"/>
    <property type="match status" value="1"/>
</dbReference>
<dbReference type="InterPro" id="IPR013559">
    <property type="entry name" value="YheO"/>
</dbReference>
<dbReference type="EMBL" id="MJEL01000004">
    <property type="protein sequence ID" value="OEH99074.1"/>
    <property type="molecule type" value="Genomic_DNA"/>
</dbReference>
<reference evidence="3" key="1">
    <citation type="submission" date="2016-09" db="EMBL/GenBank/DDBJ databases">
        <title>Whole Genome Sequencing of Salmonella enterica subsp. enterica serovar Nottingham.</title>
        <authorList>
            <person name="Zheng J."/>
            <person name="Wang H."/>
        </authorList>
    </citation>
    <scope>NUCLEOTIDE SEQUENCE [LARGE SCALE GENOMIC DNA]</scope>
    <source>
        <strain evidence="3">CFSAN055411</strain>
    </source>
</reference>
<dbReference type="AlphaFoldDB" id="A0A3F3IPY0"/>
<comment type="caution">
    <text evidence="3">The sequence shown here is derived from an EMBL/GenBank/DDBJ whole genome shotgun (WGS) entry which is preliminary data.</text>
</comment>
<dbReference type="PANTHER" id="PTHR35568:SF1">
    <property type="entry name" value="TRANSCRIPTIONAL REGULATOR DAUR"/>
    <property type="match status" value="1"/>
</dbReference>
<dbReference type="PANTHER" id="PTHR35568">
    <property type="entry name" value="TRANSCRIPTIONAL REGULATOR DAUR"/>
    <property type="match status" value="1"/>
</dbReference>
<proteinExistence type="predicted"/>
<protein>
    <submittedName>
        <fullName evidence="3">DNA-binding protein</fullName>
    </submittedName>
</protein>
<gene>
    <name evidence="3" type="ORF">BH006_13910</name>
</gene>
<organism evidence="3">
    <name type="scientific">Salmonella enterica</name>
    <name type="common">Salmonella choleraesuis</name>
    <dbReference type="NCBI Taxonomy" id="28901"/>
    <lineage>
        <taxon>Bacteria</taxon>
        <taxon>Pseudomonadati</taxon>
        <taxon>Pseudomonadota</taxon>
        <taxon>Gammaproteobacteria</taxon>
        <taxon>Enterobacterales</taxon>
        <taxon>Enterobacteriaceae</taxon>
        <taxon>Salmonella</taxon>
    </lineage>
</organism>
<dbReference type="Pfam" id="PF13309">
    <property type="entry name" value="HTH_22"/>
    <property type="match status" value="1"/>
</dbReference>
<dbReference type="GO" id="GO:0003677">
    <property type="term" value="F:DNA binding"/>
    <property type="evidence" value="ECO:0007669"/>
    <property type="project" value="UniProtKB-KW"/>
</dbReference>
<sequence>MKNTCLEPYEFLIDFLADYFGENTEVVLHNLSDLESSIHKIRNGHISGRSVGDPITDLVARAMKNNDSEVHYQCNYLSKTRDGRRLKCATFFIRNKQGEIVGALCLNTVVEDLIALNDKLSHFLSIFVGQTDNNNGTQLDEHIGLTIPEMVDLKINNIINIENINPESLNAENKSHIISLLNDEGVFLLKGAVTKVAKKLNISEPTVYKYIQKLK</sequence>
<feature type="domain" description="YheO-like" evidence="1">
    <location>
        <begin position="6"/>
        <end position="116"/>
    </location>
</feature>